<sequence>MNISFDLDSTLIPNGTEFETENLNGIAKLFGIEKIRKGTSELISDLQNQGHKIHIYTTSFRSKRKIRWTLNYYGIQVNQIVNEKQNRKILKSKNINSSKFPPAFGFDLHIDDLKGVGIESERLNFKTIIVDPSDKNWIENIKKGIERTFQSKILKRLFKELWLQSDDCSKPIENMWFSIQEVAKCTGNKRKEIRKYLNLLIDNNYIEIMSKEPLLYEFTKKGKAIKTDLEIETIIKNIG</sequence>
<name>A0ABM9P2B8_9FLAO</name>
<keyword evidence="2" id="KW-1185">Reference proteome</keyword>
<dbReference type="SUPFAM" id="SSF56784">
    <property type="entry name" value="HAD-like"/>
    <property type="match status" value="1"/>
</dbReference>
<dbReference type="Gene3D" id="3.40.50.1000">
    <property type="entry name" value="HAD superfamily/HAD-like"/>
    <property type="match status" value="1"/>
</dbReference>
<protein>
    <recommendedName>
        <fullName evidence="3">FCP1 homology domain-containing protein</fullName>
    </recommendedName>
</protein>
<proteinExistence type="predicted"/>
<comment type="caution">
    <text evidence="1">The sequence shown here is derived from an EMBL/GenBank/DDBJ whole genome shotgun (WGS) entry which is preliminary data.</text>
</comment>
<gene>
    <name evidence="1" type="ORF">T190607A01A_30099</name>
</gene>
<evidence type="ECO:0000313" key="2">
    <source>
        <dbReference type="Proteomes" id="UP001497416"/>
    </source>
</evidence>
<dbReference type="InterPro" id="IPR023214">
    <property type="entry name" value="HAD_sf"/>
</dbReference>
<organism evidence="1 2">
    <name type="scientific">Tenacibaculum platacis</name>
    <dbReference type="NCBI Taxonomy" id="3137852"/>
    <lineage>
        <taxon>Bacteria</taxon>
        <taxon>Pseudomonadati</taxon>
        <taxon>Bacteroidota</taxon>
        <taxon>Flavobacteriia</taxon>
        <taxon>Flavobacteriales</taxon>
        <taxon>Flavobacteriaceae</taxon>
        <taxon>Tenacibaculum</taxon>
    </lineage>
</organism>
<dbReference type="EMBL" id="CAXIXY010000005">
    <property type="protein sequence ID" value="CAL2088245.1"/>
    <property type="molecule type" value="Genomic_DNA"/>
</dbReference>
<evidence type="ECO:0000313" key="1">
    <source>
        <dbReference type="EMBL" id="CAL2088245.1"/>
    </source>
</evidence>
<accession>A0ABM9P2B8</accession>
<dbReference type="InterPro" id="IPR036412">
    <property type="entry name" value="HAD-like_sf"/>
</dbReference>
<dbReference type="RefSeq" id="WP_348712483.1">
    <property type="nucleotide sequence ID" value="NZ_CAXIXY010000005.1"/>
</dbReference>
<dbReference type="Proteomes" id="UP001497416">
    <property type="component" value="Unassembled WGS sequence"/>
</dbReference>
<evidence type="ECO:0008006" key="3">
    <source>
        <dbReference type="Google" id="ProtNLM"/>
    </source>
</evidence>
<reference evidence="1 2" key="1">
    <citation type="submission" date="2024-05" db="EMBL/GenBank/DDBJ databases">
        <authorList>
            <person name="Duchaud E."/>
        </authorList>
    </citation>
    <scope>NUCLEOTIDE SEQUENCE [LARGE SCALE GENOMIC DNA]</scope>
    <source>
        <strain evidence="1">Ena-SAMPLE-TAB-13-05-2024-13:56:06:370-140302</strain>
    </source>
</reference>